<dbReference type="Gramene" id="RZC72058">
    <property type="protein sequence ID" value="RZC72058"/>
    <property type="gene ID" value="C5167_035232"/>
</dbReference>
<evidence type="ECO:0000256" key="1">
    <source>
        <dbReference type="SAM" id="MobiDB-lite"/>
    </source>
</evidence>
<accession>A0A4Y7KJ16</accession>
<dbReference type="EMBL" id="CM010721">
    <property type="protein sequence ID" value="RZC72058.1"/>
    <property type="molecule type" value="Genomic_DNA"/>
</dbReference>
<keyword evidence="3" id="KW-1185">Reference proteome</keyword>
<feature type="compositionally biased region" description="Polar residues" evidence="1">
    <location>
        <begin position="1"/>
        <end position="21"/>
    </location>
</feature>
<protein>
    <submittedName>
        <fullName evidence="2">Uncharacterized protein</fullName>
    </submittedName>
</protein>
<sequence>MQIAMQVTLSDVSSMSSVQEQELQEQDHYNDVMSSDGEDDDVEMLDSVNEDPTVGCAPACPAPVSRTFLAARGDKSSGIDEEQGEAIAALEAIK</sequence>
<dbReference type="Proteomes" id="UP000316621">
    <property type="component" value="Chromosome 7"/>
</dbReference>
<name>A0A4Y7KJ16_PAPSO</name>
<gene>
    <name evidence="2" type="ORF">C5167_035232</name>
</gene>
<organism evidence="2 3">
    <name type="scientific">Papaver somniferum</name>
    <name type="common">Opium poppy</name>
    <dbReference type="NCBI Taxonomy" id="3469"/>
    <lineage>
        <taxon>Eukaryota</taxon>
        <taxon>Viridiplantae</taxon>
        <taxon>Streptophyta</taxon>
        <taxon>Embryophyta</taxon>
        <taxon>Tracheophyta</taxon>
        <taxon>Spermatophyta</taxon>
        <taxon>Magnoliopsida</taxon>
        <taxon>Ranunculales</taxon>
        <taxon>Papaveraceae</taxon>
        <taxon>Papaveroideae</taxon>
        <taxon>Papaver</taxon>
    </lineage>
</organism>
<dbReference type="AlphaFoldDB" id="A0A4Y7KJ16"/>
<evidence type="ECO:0000313" key="3">
    <source>
        <dbReference type="Proteomes" id="UP000316621"/>
    </source>
</evidence>
<proteinExistence type="predicted"/>
<reference evidence="2 3" key="1">
    <citation type="journal article" date="2018" name="Science">
        <title>The opium poppy genome and morphinan production.</title>
        <authorList>
            <person name="Guo L."/>
            <person name="Winzer T."/>
            <person name="Yang X."/>
            <person name="Li Y."/>
            <person name="Ning Z."/>
            <person name="He Z."/>
            <person name="Teodor R."/>
            <person name="Lu Y."/>
            <person name="Bowser T.A."/>
            <person name="Graham I.A."/>
            <person name="Ye K."/>
        </authorList>
    </citation>
    <scope>NUCLEOTIDE SEQUENCE [LARGE SCALE GENOMIC DNA]</scope>
    <source>
        <strain evidence="3">cv. HN1</strain>
        <tissue evidence="2">Leaves</tissue>
    </source>
</reference>
<evidence type="ECO:0000313" key="2">
    <source>
        <dbReference type="EMBL" id="RZC72058.1"/>
    </source>
</evidence>
<feature type="region of interest" description="Disordered" evidence="1">
    <location>
        <begin position="1"/>
        <end position="57"/>
    </location>
</feature>